<accession>A0A1H5XZ85</accession>
<dbReference type="PANTHER" id="PTHR11365:SF23">
    <property type="entry name" value="HYPOTHETICAL 5-OXOPROLINASE (EUROFUNG)-RELATED"/>
    <property type="match status" value="1"/>
</dbReference>
<proteinExistence type="predicted"/>
<dbReference type="GO" id="GO:0017168">
    <property type="term" value="F:5-oxoprolinase (ATP-hydrolyzing) activity"/>
    <property type="evidence" value="ECO:0007669"/>
    <property type="project" value="TreeGrafter"/>
</dbReference>
<gene>
    <name evidence="2" type="ORF">SAMN05421819_2028</name>
</gene>
<dbReference type="Proteomes" id="UP000236728">
    <property type="component" value="Unassembled WGS sequence"/>
</dbReference>
<dbReference type="Pfam" id="PF02538">
    <property type="entry name" value="Hydantoinase_B"/>
    <property type="match status" value="1"/>
</dbReference>
<sequence length="540" mass="57932">MSALTYRIEDPIEFEIFKNLFQSIAEEMGITLCRTGFSPNIKERLDYSCAIYDAQGQAIAQGDHMPVHLGAMPLSVAAAIEHTKLERGDIVMLNDPFRGGTHLPDITLVSGVFVGDDETPAFYAANRAHHSDVGGMSPGSMPLAQEIFQEGLILPPVKIVRGGAMNEDVLAILLANVRTPLERQGDLSAQIAANRVAEQRLLAMCATYGRERVERYAREVQDYSERILRRTIEEIPDGEYSFEDALEDDGFGRERILIRATVRILGDDAEVDFAGTDSQTRGGVNANFAMTLSASVYCFRCLIADDVLYNAGISRSIRVLAPQGSVVNALHPAAVAAGNVETSQRITDVVLGALAKALPNVIPAASQGTMNNVTLGGKRSVHGVGDGSAFAYYETLGGGMGGRNGKPGLSGVHTHMSNTRNTPIEALEHYMPVRITEYSLRKDSSGAGAFPGGEGLVREYEMLTDTEATLLTERRATRPYGAQGGEPGGCGRNTLVRVDGSREVMPAKVRVALKAGERLRIETPGGGGFGSAGENTQESQ</sequence>
<dbReference type="EMBL" id="FNVA01000003">
    <property type="protein sequence ID" value="SEG16586.1"/>
    <property type="molecule type" value="Genomic_DNA"/>
</dbReference>
<dbReference type="InterPro" id="IPR045079">
    <property type="entry name" value="Oxoprolinase-like"/>
</dbReference>
<organism evidence="2 3">
    <name type="scientific">Bryocella elongata</name>
    <dbReference type="NCBI Taxonomy" id="863522"/>
    <lineage>
        <taxon>Bacteria</taxon>
        <taxon>Pseudomonadati</taxon>
        <taxon>Acidobacteriota</taxon>
        <taxon>Terriglobia</taxon>
        <taxon>Terriglobales</taxon>
        <taxon>Acidobacteriaceae</taxon>
        <taxon>Bryocella</taxon>
    </lineage>
</organism>
<dbReference type="GO" id="GO:0005829">
    <property type="term" value="C:cytosol"/>
    <property type="evidence" value="ECO:0007669"/>
    <property type="project" value="TreeGrafter"/>
</dbReference>
<keyword evidence="3" id="KW-1185">Reference proteome</keyword>
<dbReference type="PANTHER" id="PTHR11365">
    <property type="entry name" value="5-OXOPROLINASE RELATED"/>
    <property type="match status" value="1"/>
</dbReference>
<evidence type="ECO:0000259" key="1">
    <source>
        <dbReference type="Pfam" id="PF02538"/>
    </source>
</evidence>
<dbReference type="RefSeq" id="WP_103932938.1">
    <property type="nucleotide sequence ID" value="NZ_FNVA01000003.1"/>
</dbReference>
<dbReference type="OrthoDB" id="102473at2"/>
<dbReference type="GO" id="GO:0006749">
    <property type="term" value="P:glutathione metabolic process"/>
    <property type="evidence" value="ECO:0007669"/>
    <property type="project" value="TreeGrafter"/>
</dbReference>
<feature type="domain" description="Hydantoinase B/oxoprolinase" evidence="1">
    <location>
        <begin position="10"/>
        <end position="531"/>
    </location>
</feature>
<evidence type="ECO:0000313" key="2">
    <source>
        <dbReference type="EMBL" id="SEG16586.1"/>
    </source>
</evidence>
<evidence type="ECO:0000313" key="3">
    <source>
        <dbReference type="Proteomes" id="UP000236728"/>
    </source>
</evidence>
<name>A0A1H5XZ85_9BACT</name>
<reference evidence="2 3" key="1">
    <citation type="submission" date="2016-10" db="EMBL/GenBank/DDBJ databases">
        <authorList>
            <person name="de Groot N.N."/>
        </authorList>
    </citation>
    <scope>NUCLEOTIDE SEQUENCE [LARGE SCALE GENOMIC DNA]</scope>
    <source>
        <strain evidence="2 3">DSM 22489</strain>
    </source>
</reference>
<protein>
    <submittedName>
        <fullName evidence="2">N-methylhydantoinase B</fullName>
    </submittedName>
</protein>
<dbReference type="AlphaFoldDB" id="A0A1H5XZ85"/>
<dbReference type="InterPro" id="IPR003692">
    <property type="entry name" value="Hydantoinase_B"/>
</dbReference>